<dbReference type="Proteomes" id="UP000285120">
    <property type="component" value="Unassembled WGS sequence"/>
</dbReference>
<feature type="transmembrane region" description="Helical" evidence="1">
    <location>
        <begin position="21"/>
        <end position="41"/>
    </location>
</feature>
<proteinExistence type="predicted"/>
<dbReference type="EMBL" id="RAPK01000008">
    <property type="protein sequence ID" value="RKD73247.1"/>
    <property type="molecule type" value="Genomic_DNA"/>
</dbReference>
<comment type="caution">
    <text evidence="2">The sequence shown here is derived from an EMBL/GenBank/DDBJ whole genome shotgun (WGS) entry which is preliminary data.</text>
</comment>
<dbReference type="Pfam" id="PF10031">
    <property type="entry name" value="DUF2273"/>
    <property type="match status" value="1"/>
</dbReference>
<sequence length="84" mass="9577">MNEEKDMNQPDTASSKQWIDYRGRIVCTVLALLLGIIFLLWGFGEALVVAIFLAAGYLIGRQLDGHRDFQDATRKTMEFLTARR</sequence>
<protein>
    <submittedName>
        <fullName evidence="2">Small integral membrane protein DUF2273</fullName>
    </submittedName>
</protein>
<evidence type="ECO:0000256" key="1">
    <source>
        <dbReference type="SAM" id="Phobius"/>
    </source>
</evidence>
<name>A0A419V411_9BACL</name>
<accession>A0A419V411</accession>
<gene>
    <name evidence="2" type="ORF">ATL39_1538</name>
</gene>
<keyword evidence="1" id="KW-1133">Transmembrane helix</keyword>
<keyword evidence="3" id="KW-1185">Reference proteome</keyword>
<keyword evidence="1" id="KW-0812">Transmembrane</keyword>
<evidence type="ECO:0000313" key="3">
    <source>
        <dbReference type="Proteomes" id="UP000285120"/>
    </source>
</evidence>
<organism evidence="2 3">
    <name type="scientific">Sinobaca qinghaiensis</name>
    <dbReference type="NCBI Taxonomy" id="342944"/>
    <lineage>
        <taxon>Bacteria</taxon>
        <taxon>Bacillati</taxon>
        <taxon>Bacillota</taxon>
        <taxon>Bacilli</taxon>
        <taxon>Bacillales</taxon>
        <taxon>Sporolactobacillaceae</taxon>
        <taxon>Sinobaca</taxon>
    </lineage>
</organism>
<dbReference type="RefSeq" id="WP_120192727.1">
    <property type="nucleotide sequence ID" value="NZ_RAPK01000008.1"/>
</dbReference>
<dbReference type="InterPro" id="IPR018730">
    <property type="entry name" value="DUF2273"/>
</dbReference>
<reference evidence="2 3" key="1">
    <citation type="submission" date="2018-09" db="EMBL/GenBank/DDBJ databases">
        <title>Genomic Encyclopedia of Archaeal and Bacterial Type Strains, Phase II (KMG-II): from individual species to whole genera.</title>
        <authorList>
            <person name="Goeker M."/>
        </authorList>
    </citation>
    <scope>NUCLEOTIDE SEQUENCE [LARGE SCALE GENOMIC DNA]</scope>
    <source>
        <strain evidence="2 3">DSM 17008</strain>
    </source>
</reference>
<keyword evidence="1" id="KW-0472">Membrane</keyword>
<dbReference type="OrthoDB" id="2134890at2"/>
<evidence type="ECO:0000313" key="2">
    <source>
        <dbReference type="EMBL" id="RKD73247.1"/>
    </source>
</evidence>
<dbReference type="AlphaFoldDB" id="A0A419V411"/>